<proteinExistence type="predicted"/>
<accession>A0ABT8YDB5</accession>
<organism evidence="1 2">
    <name type="scientific">Sphingomonas natans</name>
    <dbReference type="NCBI Taxonomy" id="3063330"/>
    <lineage>
        <taxon>Bacteria</taxon>
        <taxon>Pseudomonadati</taxon>
        <taxon>Pseudomonadota</taxon>
        <taxon>Alphaproteobacteria</taxon>
        <taxon>Sphingomonadales</taxon>
        <taxon>Sphingomonadaceae</taxon>
        <taxon>Sphingomonas</taxon>
    </lineage>
</organism>
<dbReference type="RefSeq" id="WP_303545671.1">
    <property type="nucleotide sequence ID" value="NZ_JAUOTP010000010.1"/>
</dbReference>
<protein>
    <submittedName>
        <fullName evidence="1">DUF2171 domain-containing protein</fullName>
    </submittedName>
</protein>
<keyword evidence="2" id="KW-1185">Reference proteome</keyword>
<comment type="caution">
    <text evidence="1">The sequence shown here is derived from an EMBL/GenBank/DDBJ whole genome shotgun (WGS) entry which is preliminary data.</text>
</comment>
<dbReference type="EMBL" id="JAUOTP010000010">
    <property type="protein sequence ID" value="MDO6416306.1"/>
    <property type="molecule type" value="Genomic_DNA"/>
</dbReference>
<gene>
    <name evidence="1" type="ORF">Q4F19_18110</name>
</gene>
<evidence type="ECO:0000313" key="1">
    <source>
        <dbReference type="EMBL" id="MDO6416306.1"/>
    </source>
</evidence>
<reference evidence="1" key="1">
    <citation type="submission" date="2023-07" db="EMBL/GenBank/DDBJ databases">
        <authorList>
            <person name="Kim M."/>
        </authorList>
    </citation>
    <scope>NUCLEOTIDE SEQUENCE</scope>
    <source>
        <strain evidence="1">BIUV-7</strain>
    </source>
</reference>
<sequence>MPEANVIAEHMEVIGADGVHVGTVDHLDGDRIKLTKTSSEDGEHHYVATALVQDIRGNTVTLTKSAADALVPAPVSEG</sequence>
<name>A0ABT8YDB5_9SPHN</name>
<dbReference type="Proteomes" id="UP001169764">
    <property type="component" value="Unassembled WGS sequence"/>
</dbReference>
<evidence type="ECO:0000313" key="2">
    <source>
        <dbReference type="Proteomes" id="UP001169764"/>
    </source>
</evidence>
<dbReference type="InterPro" id="IPR018684">
    <property type="entry name" value="DUF2171"/>
</dbReference>
<dbReference type="Pfam" id="PF09939">
    <property type="entry name" value="DUF2171"/>
    <property type="match status" value="1"/>
</dbReference>